<keyword evidence="2" id="KW-1185">Reference proteome</keyword>
<organism evidence="1 2">
    <name type="scientific">Bifidobacterium aerophilum</name>
    <dbReference type="NCBI Taxonomy" id="1798155"/>
    <lineage>
        <taxon>Bacteria</taxon>
        <taxon>Bacillati</taxon>
        <taxon>Actinomycetota</taxon>
        <taxon>Actinomycetes</taxon>
        <taxon>Bifidobacteriales</taxon>
        <taxon>Bifidobacteriaceae</taxon>
        <taxon>Bifidobacterium</taxon>
    </lineage>
</organism>
<evidence type="ECO:0000313" key="1">
    <source>
        <dbReference type="EMBL" id="NEG89754.1"/>
    </source>
</evidence>
<dbReference type="Proteomes" id="UP000469194">
    <property type="component" value="Unassembled WGS sequence"/>
</dbReference>
<sequence length="408" mass="44213">MNAHDNSSRTIVEIHILETTAAGNLNRDDTGSPKTVEYGGVTRARVSSQAWKRPTREAFRELLDPRDLGVRTKRVVELLRGRILEQAPQADGELATKVAESILSDGAGIKLTKPRAKKNAAGDADDELQQSGYLLFMGNRQYDRLADVAVEALAQDDPVKFVKSEKKRIKQIVTDDRSIDVALFGRMVADATDLNVDAAAQVAHAISVQAVDAESDFFTAVDDVKQGSDDESDAGAAMIGQIEFNAATYYRYANVDANRLNDTLGDAGATAKAVAAFVHAFVTSMPKGKINTFAQGTLPDLVVVNIRDTQAVNLVGAFQKPVEPDYVRHATEALVRREKEFDDAYGIAPVNTWAVRVGDATEAVEGPDGLVERRSTLRQMLDGIETVVAQRLSEQSGRLTPQTGAQES</sequence>
<reference evidence="1 2" key="1">
    <citation type="submission" date="2019-10" db="EMBL/GenBank/DDBJ databases">
        <title>Bifidobacterium from non-human primates.</title>
        <authorList>
            <person name="Modesto M."/>
        </authorList>
    </citation>
    <scope>NUCLEOTIDE SEQUENCE [LARGE SCALE GENOMIC DNA]</scope>
    <source>
        <strain evidence="1 2">TRE17</strain>
    </source>
</reference>
<dbReference type="Pfam" id="PF09344">
    <property type="entry name" value="Cas_CT1975"/>
    <property type="match status" value="1"/>
</dbReference>
<dbReference type="AlphaFoldDB" id="A0A6N9Z5X3"/>
<proteinExistence type="predicted"/>
<name>A0A6N9Z5X3_9BIFI</name>
<dbReference type="RefSeq" id="WP_163231338.1">
    <property type="nucleotide sequence ID" value="NZ_WHZW01000013.1"/>
</dbReference>
<protein>
    <submittedName>
        <fullName evidence="1">Type I-E CRISPR-associated protein Cas7/Cse4/CasC</fullName>
    </submittedName>
</protein>
<dbReference type="InterPro" id="IPR010148">
    <property type="entry name" value="CRISPR-assoc_prot_CT1975"/>
</dbReference>
<gene>
    <name evidence="1" type="primary">cas7e</name>
    <name evidence="1" type="ORF">GFD25_07130</name>
</gene>
<accession>A0A6N9Z5X3</accession>
<dbReference type="EMBL" id="WHZW01000013">
    <property type="protein sequence ID" value="NEG89754.1"/>
    <property type="molecule type" value="Genomic_DNA"/>
</dbReference>
<dbReference type="NCBIfam" id="TIGR01869">
    <property type="entry name" value="casC_Cse4"/>
    <property type="match status" value="1"/>
</dbReference>
<comment type="caution">
    <text evidence="1">The sequence shown here is derived from an EMBL/GenBank/DDBJ whole genome shotgun (WGS) entry which is preliminary data.</text>
</comment>
<evidence type="ECO:0000313" key="2">
    <source>
        <dbReference type="Proteomes" id="UP000469194"/>
    </source>
</evidence>